<dbReference type="RefSeq" id="WP_119991080.1">
    <property type="nucleotide sequence ID" value="NZ_CP032489.1"/>
</dbReference>
<evidence type="ECO:0000313" key="1">
    <source>
        <dbReference type="EMBL" id="AYD49385.1"/>
    </source>
</evidence>
<reference evidence="1 2" key="1">
    <citation type="submission" date="2018-09" db="EMBL/GenBank/DDBJ databases">
        <title>Arachidicoccus sp. nov., a bacterium isolated from soil.</title>
        <authorList>
            <person name="Weon H.-Y."/>
            <person name="Kwon S.-W."/>
            <person name="Lee S.A."/>
        </authorList>
    </citation>
    <scope>NUCLEOTIDE SEQUENCE [LARGE SCALE GENOMIC DNA]</scope>
    <source>
        <strain evidence="1 2">KIS59-12</strain>
    </source>
</reference>
<keyword evidence="2" id="KW-1185">Reference proteome</keyword>
<sequence>MKYFKYSYALIFTSFLLLTVGGLVSCKKDYLTDGGLAKAYSSYSTYDYLANHPYHDFDTVIMIINHFGLKDSVNAAGTFFAPTDYSINRFMSNEQITSMDSLYAHISSKFLTQFMFSDSTITLRNASINPVLHQNWADTVCGVKKFAYTYGTANSAFTYYILQYVQINGALDGSSGPVGNDPADAVLNCQTTGIKTSSGTNLNVLANNSNLKGR</sequence>
<protein>
    <recommendedName>
        <fullName evidence="3">FAS1 domain-containing protein</fullName>
    </recommendedName>
</protein>
<dbReference type="KEGG" id="ark:D6B99_09205"/>
<evidence type="ECO:0000313" key="2">
    <source>
        <dbReference type="Proteomes" id="UP000266118"/>
    </source>
</evidence>
<dbReference type="Proteomes" id="UP000266118">
    <property type="component" value="Chromosome"/>
</dbReference>
<dbReference type="OrthoDB" id="655802at2"/>
<gene>
    <name evidence="1" type="ORF">D6B99_09205</name>
</gene>
<name>A0A386HTZ5_9BACT</name>
<dbReference type="AlphaFoldDB" id="A0A386HTZ5"/>
<organism evidence="1 2">
    <name type="scientific">Arachidicoccus soli</name>
    <dbReference type="NCBI Taxonomy" id="2341117"/>
    <lineage>
        <taxon>Bacteria</taxon>
        <taxon>Pseudomonadati</taxon>
        <taxon>Bacteroidota</taxon>
        <taxon>Chitinophagia</taxon>
        <taxon>Chitinophagales</taxon>
        <taxon>Chitinophagaceae</taxon>
        <taxon>Arachidicoccus</taxon>
    </lineage>
</organism>
<dbReference type="EMBL" id="CP032489">
    <property type="protein sequence ID" value="AYD49385.1"/>
    <property type="molecule type" value="Genomic_DNA"/>
</dbReference>
<accession>A0A386HTZ5</accession>
<evidence type="ECO:0008006" key="3">
    <source>
        <dbReference type="Google" id="ProtNLM"/>
    </source>
</evidence>
<proteinExistence type="predicted"/>
<dbReference type="PROSITE" id="PS51257">
    <property type="entry name" value="PROKAR_LIPOPROTEIN"/>
    <property type="match status" value="1"/>
</dbReference>